<dbReference type="HOGENOM" id="CLU_2942487_0_0_1"/>
<proteinExistence type="predicted"/>
<name>K9F635_PEND2</name>
<dbReference type="InParanoid" id="K9F635"/>
<sequence>MQDEKRKSRKAGVDQRNEKELPLGLRMSLKGNKAWVIHEQNASAFFLALQHHSRICPSQM</sequence>
<evidence type="ECO:0000313" key="2">
    <source>
        <dbReference type="Proteomes" id="UP000009882"/>
    </source>
</evidence>
<comment type="caution">
    <text evidence="1">The sequence shown here is derived from an EMBL/GenBank/DDBJ whole genome shotgun (WGS) entry which is preliminary data.</text>
</comment>
<protein>
    <submittedName>
        <fullName evidence="1">Uncharacterized protein</fullName>
    </submittedName>
</protein>
<gene>
    <name evidence="1" type="ORF">PDIG_88890</name>
</gene>
<evidence type="ECO:0000313" key="1">
    <source>
        <dbReference type="EMBL" id="EKV04514.1"/>
    </source>
</evidence>
<dbReference type="EMBL" id="AKCT01000327">
    <property type="protein sequence ID" value="EKV04514.1"/>
    <property type="molecule type" value="Genomic_DNA"/>
</dbReference>
<organism evidence="1 2">
    <name type="scientific">Penicillium digitatum (strain PHI26 / CECT 20796)</name>
    <name type="common">Green mold</name>
    <dbReference type="NCBI Taxonomy" id="1170229"/>
    <lineage>
        <taxon>Eukaryota</taxon>
        <taxon>Fungi</taxon>
        <taxon>Dikarya</taxon>
        <taxon>Ascomycota</taxon>
        <taxon>Pezizomycotina</taxon>
        <taxon>Eurotiomycetes</taxon>
        <taxon>Eurotiomycetidae</taxon>
        <taxon>Eurotiales</taxon>
        <taxon>Aspergillaceae</taxon>
        <taxon>Penicillium</taxon>
    </lineage>
</organism>
<dbReference type="AlphaFoldDB" id="K9F635"/>
<keyword evidence="2" id="KW-1185">Reference proteome</keyword>
<accession>K9F635</accession>
<dbReference type="Proteomes" id="UP000009882">
    <property type="component" value="Unassembled WGS sequence"/>
</dbReference>
<reference evidence="2" key="1">
    <citation type="journal article" date="2012" name="BMC Genomics">
        <title>Genome sequence of the necrotrophic fungus Penicillium digitatum, the main postharvest pathogen of citrus.</title>
        <authorList>
            <person name="Marcet-Houben M."/>
            <person name="Ballester A.-R."/>
            <person name="de la Fuente B."/>
            <person name="Harries E."/>
            <person name="Marcos J.F."/>
            <person name="Gonzalez-Candelas L."/>
            <person name="Gabaldon T."/>
        </authorList>
    </citation>
    <scope>NUCLEOTIDE SEQUENCE [LARGE SCALE GENOMIC DNA]</scope>
    <source>
        <strain evidence="2">PHI26 / CECT 20796</strain>
    </source>
</reference>